<accession>A0A9X4MUC1</accession>
<protein>
    <recommendedName>
        <fullName evidence="5 8">UDP-glucose 4-epimerase</fullName>
        <ecNumber evidence="4 8">5.1.3.2</ecNumber>
    </recommendedName>
</protein>
<evidence type="ECO:0000313" key="10">
    <source>
        <dbReference type="EMBL" id="MDG4526174.1"/>
    </source>
</evidence>
<dbReference type="PANTHER" id="PTHR43725">
    <property type="entry name" value="UDP-GLUCOSE 4-EPIMERASE"/>
    <property type="match status" value="1"/>
</dbReference>
<comment type="catalytic activity">
    <reaction evidence="1 8">
        <text>UDP-alpha-D-glucose = UDP-alpha-D-galactose</text>
        <dbReference type="Rhea" id="RHEA:22168"/>
        <dbReference type="ChEBI" id="CHEBI:58885"/>
        <dbReference type="ChEBI" id="CHEBI:66914"/>
        <dbReference type="EC" id="5.1.3.2"/>
    </reaction>
</comment>
<dbReference type="PRINTS" id="PR01713">
    <property type="entry name" value="NUCEPIMERASE"/>
</dbReference>
<comment type="subunit">
    <text evidence="8">Homodimer.</text>
</comment>
<evidence type="ECO:0000256" key="6">
    <source>
        <dbReference type="ARBA" id="ARBA00023027"/>
    </source>
</evidence>
<proteinExistence type="inferred from homology"/>
<name>A0A9X4MUC1_STRSU</name>
<dbReference type="InterPro" id="IPR036291">
    <property type="entry name" value="NAD(P)-bd_dom_sf"/>
</dbReference>
<sequence length="338" mass="37967">MKKILITGGCGYIGSHTCIALLEASYDVVVIDNLINSSKKSLEAIETVTGKSLTFYQGDIRDKELLENIFKQEQIEAVIHFAGLKAVGESVEIPLEYYHNNVAGTLTLLEVMRQYNCKKLIFSSSATVYGAPEINPIPEDAKLSVTNPYGRTKLMLESILRDLYHSDQTWKITLLRYFNPIGAHQSGLLGESPQDIPNNLLPYITQVAIGQLPYIRVFGQDYPTKDGTGVRDYIHVMDLATGHLAALEHLENQQSLEVYNLGTGQGYSVLELIQMMSEVVGQSLPYKIMDRRPGDIATCFADASKAEQELGWKAQFDIKDMCRDSWRWQQKYPQGFKD</sequence>
<dbReference type="Pfam" id="PF16363">
    <property type="entry name" value="GDP_Man_Dehyd"/>
    <property type="match status" value="1"/>
</dbReference>
<evidence type="ECO:0000256" key="3">
    <source>
        <dbReference type="ARBA" id="ARBA00007637"/>
    </source>
</evidence>
<dbReference type="Gene3D" id="3.90.25.10">
    <property type="entry name" value="UDP-galactose 4-epimerase, domain 1"/>
    <property type="match status" value="1"/>
</dbReference>
<evidence type="ECO:0000256" key="7">
    <source>
        <dbReference type="ARBA" id="ARBA00023235"/>
    </source>
</evidence>
<dbReference type="PANTHER" id="PTHR43725:SF47">
    <property type="entry name" value="UDP-GLUCOSE 4-EPIMERASE"/>
    <property type="match status" value="1"/>
</dbReference>
<evidence type="ECO:0000256" key="8">
    <source>
        <dbReference type="RuleBase" id="RU366046"/>
    </source>
</evidence>
<comment type="similarity">
    <text evidence="3 8">Belongs to the NAD(P)-dependent epimerase/dehydratase family.</text>
</comment>
<keyword evidence="8" id="KW-0119">Carbohydrate metabolism</keyword>
<evidence type="ECO:0000256" key="1">
    <source>
        <dbReference type="ARBA" id="ARBA00000083"/>
    </source>
</evidence>
<gene>
    <name evidence="10" type="primary">galE</name>
    <name evidence="10" type="ORF">NOL13_01910</name>
</gene>
<dbReference type="GO" id="GO:0003978">
    <property type="term" value="F:UDP-glucose 4-epimerase activity"/>
    <property type="evidence" value="ECO:0007669"/>
    <property type="project" value="UniProtKB-UniRule"/>
</dbReference>
<evidence type="ECO:0000256" key="2">
    <source>
        <dbReference type="ARBA" id="ARBA00001911"/>
    </source>
</evidence>
<keyword evidence="6 8" id="KW-0520">NAD</keyword>
<dbReference type="EMBL" id="JANFMP010000003">
    <property type="protein sequence ID" value="MDG4526174.1"/>
    <property type="molecule type" value="Genomic_DNA"/>
</dbReference>
<keyword evidence="7 8" id="KW-0413">Isomerase</keyword>
<comment type="cofactor">
    <cofactor evidence="2 8">
        <name>NAD(+)</name>
        <dbReference type="ChEBI" id="CHEBI:57540"/>
    </cofactor>
</comment>
<dbReference type="GO" id="GO:0005829">
    <property type="term" value="C:cytosol"/>
    <property type="evidence" value="ECO:0007669"/>
    <property type="project" value="TreeGrafter"/>
</dbReference>
<dbReference type="EC" id="5.1.3.2" evidence="4 8"/>
<evidence type="ECO:0000259" key="9">
    <source>
        <dbReference type="Pfam" id="PF16363"/>
    </source>
</evidence>
<comment type="pathway">
    <text evidence="8">Carbohydrate metabolism; galactose metabolism.</text>
</comment>
<dbReference type="InterPro" id="IPR005886">
    <property type="entry name" value="UDP_G4E"/>
</dbReference>
<feature type="domain" description="NAD(P)-binding" evidence="9">
    <location>
        <begin position="5"/>
        <end position="324"/>
    </location>
</feature>
<dbReference type="InterPro" id="IPR016040">
    <property type="entry name" value="NAD(P)-bd_dom"/>
</dbReference>
<evidence type="ECO:0000313" key="11">
    <source>
        <dbReference type="Proteomes" id="UP001152875"/>
    </source>
</evidence>
<dbReference type="GO" id="GO:0006012">
    <property type="term" value="P:galactose metabolic process"/>
    <property type="evidence" value="ECO:0007669"/>
    <property type="project" value="InterPro"/>
</dbReference>
<dbReference type="NCBIfam" id="NF007956">
    <property type="entry name" value="PRK10675.1"/>
    <property type="match status" value="1"/>
</dbReference>
<evidence type="ECO:0000256" key="4">
    <source>
        <dbReference type="ARBA" id="ARBA00013189"/>
    </source>
</evidence>
<dbReference type="CDD" id="cd05247">
    <property type="entry name" value="UDP_G4E_1_SDR_e"/>
    <property type="match status" value="1"/>
</dbReference>
<dbReference type="NCBIfam" id="TIGR01179">
    <property type="entry name" value="galE"/>
    <property type="match status" value="1"/>
</dbReference>
<evidence type="ECO:0000256" key="5">
    <source>
        <dbReference type="ARBA" id="ARBA00018569"/>
    </source>
</evidence>
<dbReference type="Gene3D" id="3.40.50.720">
    <property type="entry name" value="NAD(P)-binding Rossmann-like Domain"/>
    <property type="match status" value="1"/>
</dbReference>
<dbReference type="AlphaFoldDB" id="A0A9X4MUC1"/>
<dbReference type="SUPFAM" id="SSF51735">
    <property type="entry name" value="NAD(P)-binding Rossmann-fold domains"/>
    <property type="match status" value="1"/>
</dbReference>
<dbReference type="Proteomes" id="UP001152875">
    <property type="component" value="Unassembled WGS sequence"/>
</dbReference>
<organism evidence="10 11">
    <name type="scientific">Streptococcus suis</name>
    <dbReference type="NCBI Taxonomy" id="1307"/>
    <lineage>
        <taxon>Bacteria</taxon>
        <taxon>Bacillati</taxon>
        <taxon>Bacillota</taxon>
        <taxon>Bacilli</taxon>
        <taxon>Lactobacillales</taxon>
        <taxon>Streptococcaceae</taxon>
        <taxon>Streptococcus</taxon>
    </lineage>
</organism>
<reference evidence="10" key="1">
    <citation type="submission" date="2022-07" db="EMBL/GenBank/DDBJ databases">
        <title>Whole Genome Sequencing of Streptococcus suis.</title>
        <authorList>
            <person name="Dai X."/>
            <person name="Huang J."/>
            <person name="Wang L."/>
        </authorList>
    </citation>
    <scope>NUCLEOTIDE SEQUENCE</scope>
    <source>
        <strain evidence="10">XNB2</strain>
    </source>
</reference>
<dbReference type="RefSeq" id="WP_277944341.1">
    <property type="nucleotide sequence ID" value="NZ_JANFMO010000004.1"/>
</dbReference>
<comment type="caution">
    <text evidence="10">The sequence shown here is derived from an EMBL/GenBank/DDBJ whole genome shotgun (WGS) entry which is preliminary data.</text>
</comment>